<evidence type="ECO:0000313" key="6">
    <source>
        <dbReference type="EMBL" id="SDX02103.1"/>
    </source>
</evidence>
<dbReference type="GO" id="GO:0019700">
    <property type="term" value="P:organic phosphonate catabolic process"/>
    <property type="evidence" value="ECO:0007669"/>
    <property type="project" value="TreeGrafter"/>
</dbReference>
<dbReference type="EMBL" id="FNMU01000008">
    <property type="protein sequence ID" value="SDX02103.1"/>
    <property type="molecule type" value="Genomic_DNA"/>
</dbReference>
<dbReference type="AlphaFoldDB" id="A0A1L3Q1F0"/>
<dbReference type="Gene3D" id="3.40.50.300">
    <property type="entry name" value="P-loop containing nucleotide triphosphate hydrolases"/>
    <property type="match status" value="2"/>
</dbReference>
<dbReference type="InterPro" id="IPR017871">
    <property type="entry name" value="ABC_transporter-like_CS"/>
</dbReference>
<name>A0A1L3Q1F0_9EURY</name>
<dbReference type="GeneID" id="30582864"/>
<dbReference type="KEGG" id="mhaz:BHR79_03830"/>
<dbReference type="RefSeq" id="WP_072561154.1">
    <property type="nucleotide sequence ID" value="NZ_CP017921.1"/>
</dbReference>
<evidence type="ECO:0000259" key="3">
    <source>
        <dbReference type="PROSITE" id="PS50893"/>
    </source>
</evidence>
<reference evidence="4 7" key="1">
    <citation type="submission" date="2016-10" db="EMBL/GenBank/DDBJ databases">
        <title>Methanohalophilus halophilus.</title>
        <authorList>
            <person name="L'haridon S."/>
        </authorList>
    </citation>
    <scope>NUCLEOTIDE SEQUENCE [LARGE SCALE GENOMIC DNA]</scope>
    <source>
        <strain evidence="4 7">Z-7982</strain>
    </source>
</reference>
<dbReference type="Pfam" id="PF00005">
    <property type="entry name" value="ABC_tran"/>
    <property type="match status" value="2"/>
</dbReference>
<protein>
    <submittedName>
        <fullName evidence="4">ABC transporter ATP-binding protein</fullName>
    </submittedName>
    <submittedName>
        <fullName evidence="6">Methyl coenzyme M reductase system, component A2</fullName>
    </submittedName>
</protein>
<dbReference type="Proteomes" id="UP000198669">
    <property type="component" value="Unassembled WGS sequence"/>
</dbReference>
<accession>A0A1L3Q1F0</accession>
<dbReference type="OrthoDB" id="97750at2157"/>
<evidence type="ECO:0000256" key="2">
    <source>
        <dbReference type="ARBA" id="ARBA00022840"/>
    </source>
</evidence>
<dbReference type="Proteomes" id="UP000267921">
    <property type="component" value="Unassembled WGS sequence"/>
</dbReference>
<dbReference type="SUPFAM" id="SSF52540">
    <property type="entry name" value="P-loop containing nucleoside triphosphate hydrolases"/>
    <property type="match status" value="2"/>
</dbReference>
<evidence type="ECO:0000313" key="8">
    <source>
        <dbReference type="Proteomes" id="UP000198669"/>
    </source>
</evidence>
<feature type="domain" description="ABC transporter" evidence="3">
    <location>
        <begin position="263"/>
        <end position="562"/>
    </location>
</feature>
<evidence type="ECO:0000313" key="4">
    <source>
        <dbReference type="EMBL" id="APH38702.1"/>
    </source>
</evidence>
<dbReference type="PANTHER" id="PTHR42764">
    <property type="entry name" value="PHOSPHONATES UTILIZATION ATP-BINDING PROTEIN PHNK-RELATED"/>
    <property type="match status" value="1"/>
</dbReference>
<reference evidence="6 8" key="2">
    <citation type="submission" date="2016-10" db="EMBL/GenBank/DDBJ databases">
        <authorList>
            <person name="de Groot N.N."/>
        </authorList>
    </citation>
    <scope>NUCLEOTIDE SEQUENCE [LARGE SCALE GENOMIC DNA]</scope>
    <source>
        <strain evidence="6 8">Z-7982</strain>
    </source>
</reference>
<dbReference type="PROSITE" id="PS00211">
    <property type="entry name" value="ABC_TRANSPORTER_1"/>
    <property type="match status" value="1"/>
</dbReference>
<keyword evidence="7" id="KW-1185">Reference proteome</keyword>
<dbReference type="InterPro" id="IPR003593">
    <property type="entry name" value="AAA+_ATPase"/>
</dbReference>
<dbReference type="InterPro" id="IPR027417">
    <property type="entry name" value="P-loop_NTPase"/>
</dbReference>
<organism evidence="4 7">
    <name type="scientific">Methanohalophilus halophilus</name>
    <dbReference type="NCBI Taxonomy" id="2177"/>
    <lineage>
        <taxon>Archaea</taxon>
        <taxon>Methanobacteriati</taxon>
        <taxon>Methanobacteriota</taxon>
        <taxon>Stenosarchaea group</taxon>
        <taxon>Methanomicrobia</taxon>
        <taxon>Methanosarcinales</taxon>
        <taxon>Methanosarcinaceae</taxon>
        <taxon>Methanohalophilus</taxon>
    </lineage>
</organism>
<gene>
    <name evidence="4" type="ORF">BHR79_03830</name>
    <name evidence="5" type="ORF">EFE40_07030</name>
    <name evidence="6" type="ORF">SAMN04515625_2084</name>
</gene>
<evidence type="ECO:0000256" key="1">
    <source>
        <dbReference type="ARBA" id="ARBA00022741"/>
    </source>
</evidence>
<dbReference type="PROSITE" id="PS50893">
    <property type="entry name" value="ABC_TRANSPORTER_2"/>
    <property type="match status" value="2"/>
</dbReference>
<sequence>MLKVKGISKIYDSPCGKKQVLEDISFTVQNGEILGITGKSGSGKSTLLEILRGIETFDSGTIEIDATAINPDMGQTGQRFLMSNSALHLQRNFSLWSGKAVENIIRRLYYAREGYEALPENDHPLYDEMYEEAMAYLGIVGLKEKALHFSGALSGGEKQRLILARQLASRPSVLLLDEPVTMAGPDSKQQILDIILLLKEKLNIPILVVSHLPEILSYLADDMLYIDEGKIVASGSSGEVLDKFLHGMAAKKPLGNFSEEVCVRAENLAKRYSLWRVGEVLDLKDISLSVNRGEILGLIGPSGSGKTTLLRMLAGLLEPQSGRVLYSLEDNWVDISRFSPQRMEMRRRMSIMHQEFTLSPHSTIGQHIAFKLRLKREGAIEHARQKAEELGISEKMLDTIYQLPDMAEAEKEQSLSKMGLTPQVYLELFPAWPDLDVAKYAEPVFDALDLSPDILEKKPAQISGGEHVRSYIAVSLATSPDILMLDEPFGDLDPVTLRDVTNSLKEINRRFGTTIVFVSHHMDFVKEVAHRAALVSGGQVIEEGDARDVCDKFIESTGVTYIGKGIEGLLSK</sequence>
<dbReference type="Proteomes" id="UP000186879">
    <property type="component" value="Chromosome"/>
</dbReference>
<evidence type="ECO:0000313" key="7">
    <source>
        <dbReference type="Proteomes" id="UP000186879"/>
    </source>
</evidence>
<reference evidence="5 9" key="3">
    <citation type="submission" date="2018-10" db="EMBL/GenBank/DDBJ databases">
        <title>Cultivation of a novel Methanohalophilus strain from Kebrit Deep of the Red Sea and a genomic comparison of members of the genus Methanohalophilus.</title>
        <authorList>
            <person name="Guan Y."/>
            <person name="Ngugi D.K."/>
            <person name="Stingl U."/>
        </authorList>
    </citation>
    <scope>NUCLEOTIDE SEQUENCE [LARGE SCALE GENOMIC DNA]</scope>
    <source>
        <strain evidence="5 9">DSM 3094</strain>
    </source>
</reference>
<dbReference type="SMART" id="SM00382">
    <property type="entry name" value="AAA"/>
    <property type="match status" value="2"/>
</dbReference>
<feature type="domain" description="ABC transporter" evidence="3">
    <location>
        <begin position="2"/>
        <end position="253"/>
    </location>
</feature>
<evidence type="ECO:0000313" key="9">
    <source>
        <dbReference type="Proteomes" id="UP000267921"/>
    </source>
</evidence>
<dbReference type="GO" id="GO:0005524">
    <property type="term" value="F:ATP binding"/>
    <property type="evidence" value="ECO:0007669"/>
    <property type="project" value="UniProtKB-KW"/>
</dbReference>
<proteinExistence type="predicted"/>
<keyword evidence="2 4" id="KW-0067">ATP-binding</keyword>
<dbReference type="EMBL" id="CP017921">
    <property type="protein sequence ID" value="APH38702.1"/>
    <property type="molecule type" value="Genomic_DNA"/>
</dbReference>
<evidence type="ECO:0000313" key="5">
    <source>
        <dbReference type="EMBL" id="RNI08298.1"/>
    </source>
</evidence>
<dbReference type="GO" id="GO:0016887">
    <property type="term" value="F:ATP hydrolysis activity"/>
    <property type="evidence" value="ECO:0007669"/>
    <property type="project" value="InterPro"/>
</dbReference>
<dbReference type="EMBL" id="RJJG01000005">
    <property type="protein sequence ID" value="RNI08298.1"/>
    <property type="molecule type" value="Genomic_DNA"/>
</dbReference>
<keyword evidence="1" id="KW-0547">Nucleotide-binding</keyword>
<dbReference type="PANTHER" id="PTHR42764:SF1">
    <property type="entry name" value="PHOSPHONATES UTILIZATION ATP-BINDING PROTEIN PHNK-RELATED"/>
    <property type="match status" value="1"/>
</dbReference>
<dbReference type="STRING" id="2177.BHR79_03830"/>
<dbReference type="InterPro" id="IPR003439">
    <property type="entry name" value="ABC_transporter-like_ATP-bd"/>
</dbReference>